<dbReference type="Proteomes" id="UP000248882">
    <property type="component" value="Unassembled WGS sequence"/>
</dbReference>
<protein>
    <submittedName>
        <fullName evidence="1">Uncharacterized protein DUF4221</fullName>
    </submittedName>
</protein>
<dbReference type="Pfam" id="PF13970">
    <property type="entry name" value="DUF4221"/>
    <property type="match status" value="1"/>
</dbReference>
<proteinExistence type="predicted"/>
<organism evidence="1 2">
    <name type="scientific">Algoriphagus chordae</name>
    <dbReference type="NCBI Taxonomy" id="237019"/>
    <lineage>
        <taxon>Bacteria</taxon>
        <taxon>Pseudomonadati</taxon>
        <taxon>Bacteroidota</taxon>
        <taxon>Cytophagia</taxon>
        <taxon>Cytophagales</taxon>
        <taxon>Cyclobacteriaceae</taxon>
        <taxon>Algoriphagus</taxon>
    </lineage>
</organism>
<sequence length="379" mass="43410">MKKLLPILLLIAATSCGGKESKSSEQENILENLTYSVDTIVMDPGEDLFNLSMGIRDLDLTEDKRQLFYFENMPPKLLQVDLDNLSLLSKTEFEQEGPDAVGRFVANIQVGPNNQIYAVGLSELGIYNLSGEKIQNLKIQPEGIDPELAKNSNALFLNSIYDFVNQQIYTWVNHETSSTNSLFQIDVASESAVLIEAPEMDIVQQYSLLAEDNGSYMASPQNVHLLKHKGKILIHCSAMANLYEFDPKDGSIKYIEINHQLVPNRLTGEVNRELKSEADFRKEMKKINEQINYLKIEWDPSRQMYLRLAMKSFLGETRSDPISYEYYIFAYDQDFNLLGESKLDLEERLDYSFFFKDGKLYSYVNVDDELGFAVFTFDF</sequence>
<reference evidence="1 2" key="1">
    <citation type="submission" date="2018-06" db="EMBL/GenBank/DDBJ databases">
        <title>Genomic Encyclopedia of Archaeal and Bacterial Type Strains, Phase II (KMG-II): from individual species to whole genera.</title>
        <authorList>
            <person name="Goeker M."/>
        </authorList>
    </citation>
    <scope>NUCLEOTIDE SEQUENCE [LARGE SCALE GENOMIC DNA]</scope>
    <source>
        <strain evidence="1 2">DSM 19830</strain>
    </source>
</reference>
<dbReference type="AlphaFoldDB" id="A0A2W7QEP5"/>
<comment type="caution">
    <text evidence="1">The sequence shown here is derived from an EMBL/GenBank/DDBJ whole genome shotgun (WGS) entry which is preliminary data.</text>
</comment>
<keyword evidence="2" id="KW-1185">Reference proteome</keyword>
<evidence type="ECO:0000313" key="2">
    <source>
        <dbReference type="Proteomes" id="UP000248882"/>
    </source>
</evidence>
<dbReference type="RefSeq" id="WP_111322930.1">
    <property type="nucleotide sequence ID" value="NZ_QKZT01000027.1"/>
</dbReference>
<accession>A0A2W7QEP5</accession>
<gene>
    <name evidence="1" type="ORF">LV85_04105</name>
</gene>
<dbReference type="InterPro" id="IPR025316">
    <property type="entry name" value="DUF4221"/>
</dbReference>
<dbReference type="PROSITE" id="PS51257">
    <property type="entry name" value="PROKAR_LIPOPROTEIN"/>
    <property type="match status" value="1"/>
</dbReference>
<dbReference type="EMBL" id="QKZT01000027">
    <property type="protein sequence ID" value="PZX47008.1"/>
    <property type="molecule type" value="Genomic_DNA"/>
</dbReference>
<evidence type="ECO:0000313" key="1">
    <source>
        <dbReference type="EMBL" id="PZX47008.1"/>
    </source>
</evidence>
<dbReference type="OrthoDB" id="833511at2"/>
<name>A0A2W7QEP5_9BACT</name>